<dbReference type="InterPro" id="IPR023780">
    <property type="entry name" value="Chromo_domain"/>
</dbReference>
<accession>A0A8S1KGN5</accession>
<feature type="compositionally biased region" description="Low complexity" evidence="1">
    <location>
        <begin position="294"/>
        <end position="325"/>
    </location>
</feature>
<protein>
    <recommendedName>
        <fullName evidence="2">Chromo domain-containing protein</fullName>
    </recommendedName>
</protein>
<dbReference type="EMBL" id="CAJJDM010000019">
    <property type="protein sequence ID" value="CAD8053827.1"/>
    <property type="molecule type" value="Genomic_DNA"/>
</dbReference>
<evidence type="ECO:0000313" key="3">
    <source>
        <dbReference type="EMBL" id="CAD8053827.1"/>
    </source>
</evidence>
<organism evidence="3 4">
    <name type="scientific">Paramecium primaurelia</name>
    <dbReference type="NCBI Taxonomy" id="5886"/>
    <lineage>
        <taxon>Eukaryota</taxon>
        <taxon>Sar</taxon>
        <taxon>Alveolata</taxon>
        <taxon>Ciliophora</taxon>
        <taxon>Intramacronucleata</taxon>
        <taxon>Oligohymenophorea</taxon>
        <taxon>Peniculida</taxon>
        <taxon>Parameciidae</taxon>
        <taxon>Paramecium</taxon>
    </lineage>
</organism>
<dbReference type="SMART" id="SM00298">
    <property type="entry name" value="CHROMO"/>
    <property type="match status" value="1"/>
</dbReference>
<proteinExistence type="predicted"/>
<feature type="region of interest" description="Disordered" evidence="1">
    <location>
        <begin position="268"/>
        <end position="325"/>
    </location>
</feature>
<dbReference type="OMA" id="QEDCLFE"/>
<evidence type="ECO:0000313" key="4">
    <source>
        <dbReference type="Proteomes" id="UP000688137"/>
    </source>
</evidence>
<dbReference type="InterPro" id="IPR000953">
    <property type="entry name" value="Chromo/chromo_shadow_dom"/>
</dbReference>
<keyword evidence="4" id="KW-1185">Reference proteome</keyword>
<feature type="compositionally biased region" description="Basic and acidic residues" evidence="1">
    <location>
        <begin position="283"/>
        <end position="293"/>
    </location>
</feature>
<dbReference type="PROSITE" id="PS50013">
    <property type="entry name" value="CHROMO_2"/>
    <property type="match status" value="1"/>
</dbReference>
<sequence>MKSSGKKDLKQINQRSPEKILQKRKNNNQLQYLVKWKDHEEPTWEFEENIKNLIQNLQINEQEFHTNKNDIQLKQGIPQRHLQQNFKHPNCSEELLFNKQKEMTQKYCNAYPQIGDEIDSVQLILTQEDCLFEIKWKSRSDGIQPNSDFYQYDQFKVVAPMLFMDFLEICILGYEKHSDIKFIAPGKDNIERTQLIKRILLQNPKYVDTNKIQTDQFAEEVKVNDQATQLKEKNGQSKKNTIITFMQSEQKQKQTLESSNQKLHVIQEQSQNERLSEQDDLQEDKQSQQENKVDQQQQEQMIDSNLNQEEQIEQESISLQQQQQE</sequence>
<reference evidence="3" key="1">
    <citation type="submission" date="2021-01" db="EMBL/GenBank/DDBJ databases">
        <authorList>
            <consortium name="Genoscope - CEA"/>
            <person name="William W."/>
        </authorList>
    </citation>
    <scope>NUCLEOTIDE SEQUENCE</scope>
</reference>
<evidence type="ECO:0000256" key="1">
    <source>
        <dbReference type="SAM" id="MobiDB-lite"/>
    </source>
</evidence>
<comment type="caution">
    <text evidence="3">The sequence shown here is derived from an EMBL/GenBank/DDBJ whole genome shotgun (WGS) entry which is preliminary data.</text>
</comment>
<dbReference type="CDD" id="cd00024">
    <property type="entry name" value="CD_CSD"/>
    <property type="match status" value="1"/>
</dbReference>
<feature type="domain" description="Chromo" evidence="2">
    <location>
        <begin position="15"/>
        <end position="72"/>
    </location>
</feature>
<name>A0A8S1KGN5_PARPR</name>
<evidence type="ECO:0000259" key="2">
    <source>
        <dbReference type="PROSITE" id="PS50013"/>
    </source>
</evidence>
<dbReference type="Proteomes" id="UP000688137">
    <property type="component" value="Unassembled WGS sequence"/>
</dbReference>
<dbReference type="AlphaFoldDB" id="A0A8S1KGN5"/>
<gene>
    <name evidence="3" type="ORF">PPRIM_AZ9-3.1.T0210104</name>
</gene>
<dbReference type="Pfam" id="PF00385">
    <property type="entry name" value="Chromo"/>
    <property type="match status" value="1"/>
</dbReference>